<sequence>MRKIYKKVGTDSVVVNNSNLVCSTARGLKSISQYLPSFEGNENLTVIPIEYERMFLPYFRDYVIDWSRIPDEVNAILDMKKKAGEGT</sequence>
<reference evidence="1 2" key="1">
    <citation type="submission" date="2016-01" db="EMBL/GenBank/DDBJ databases">
        <authorList>
            <person name="Oliw E.H."/>
        </authorList>
    </citation>
    <scope>NUCLEOTIDE SEQUENCE [LARGE SCALE GENOMIC DNA]</scope>
    <source>
        <strain evidence="1 2">CMW7705B</strain>
    </source>
</reference>
<name>A0A133RYV2_STRMT</name>
<dbReference type="Proteomes" id="UP000070065">
    <property type="component" value="Unassembled WGS sequence"/>
</dbReference>
<dbReference type="RefSeq" id="WP_060805775.1">
    <property type="nucleotide sequence ID" value="NZ_JAJNSD010000002.1"/>
</dbReference>
<evidence type="ECO:0000313" key="1">
    <source>
        <dbReference type="EMBL" id="KXA60658.1"/>
    </source>
</evidence>
<dbReference type="AlphaFoldDB" id="A0A133RYV2"/>
<protein>
    <submittedName>
        <fullName evidence="1">Uncharacterized protein</fullName>
    </submittedName>
</protein>
<organism evidence="1 2">
    <name type="scientific">Streptococcus mitis</name>
    <dbReference type="NCBI Taxonomy" id="28037"/>
    <lineage>
        <taxon>Bacteria</taxon>
        <taxon>Bacillati</taxon>
        <taxon>Bacillota</taxon>
        <taxon>Bacilli</taxon>
        <taxon>Lactobacillales</taxon>
        <taxon>Streptococcaceae</taxon>
        <taxon>Streptococcus</taxon>
        <taxon>Streptococcus mitis group</taxon>
    </lineage>
</organism>
<accession>A0A133RYV2</accession>
<evidence type="ECO:0000313" key="2">
    <source>
        <dbReference type="Proteomes" id="UP000070065"/>
    </source>
</evidence>
<dbReference type="EMBL" id="LRQR01000061">
    <property type="protein sequence ID" value="KXA60658.1"/>
    <property type="molecule type" value="Genomic_DNA"/>
</dbReference>
<dbReference type="PATRIC" id="fig|28037.231.peg.1013"/>
<proteinExistence type="predicted"/>
<comment type="caution">
    <text evidence="1">The sequence shown here is derived from an EMBL/GenBank/DDBJ whole genome shotgun (WGS) entry which is preliminary data.</text>
</comment>
<gene>
    <name evidence="1" type="ORF">HMPREF3228_01023</name>
</gene>